<sequence length="355" mass="40313">MALIGVGWLSGYAVTTLFSRSGNLKGFSVYATPLTAKKLVWTSRAKVSNDEEKNAMRGVPSKPPNVLIYSGSEDAKSKVFNHVKETLLQVLNLHSYSIYHLHEKQVHSQPWMENTALLVIGDPDLPSERTQFQFLKYLRSGGKILSLCSSFTVQSVVTHPWEEKLTQFVTSVEITDPGCSQKPEKSVCILCDPFYFKERECCVTFALKLMVRKMRPKSSNPSTFFMAIEWGRQAWNNVCQSTITKCFQTTALYPFDETIEDDPFEGEELANLKTIMDRIYAECSMEEYVSCDDDTVICASPIDPFNPNWRSEVRSDLLYDDLDVQFVSEDTSIDNNYDKELEEPSIKSLAEPLCN</sequence>
<dbReference type="AlphaFoldDB" id="A0AAD9PW32"/>
<dbReference type="InterPro" id="IPR019197">
    <property type="entry name" value="Biotin-prot_ligase_N"/>
</dbReference>
<dbReference type="GO" id="GO:0005737">
    <property type="term" value="C:cytoplasm"/>
    <property type="evidence" value="ECO:0007669"/>
    <property type="project" value="TreeGrafter"/>
</dbReference>
<dbReference type="GO" id="GO:0004077">
    <property type="term" value="F:biotin--[biotin carboxyl-carrier protein] ligase activity"/>
    <property type="evidence" value="ECO:0007669"/>
    <property type="project" value="TreeGrafter"/>
</dbReference>
<proteinExistence type="predicted"/>
<evidence type="ECO:0000313" key="3">
    <source>
        <dbReference type="Proteomes" id="UP001249851"/>
    </source>
</evidence>
<dbReference type="EMBL" id="JARQWQ010000113">
    <property type="protein sequence ID" value="KAK2550252.1"/>
    <property type="molecule type" value="Genomic_DNA"/>
</dbReference>
<protein>
    <submittedName>
        <fullName evidence="2">Biotin--protein ligase</fullName>
    </submittedName>
</protein>
<organism evidence="2 3">
    <name type="scientific">Acropora cervicornis</name>
    <name type="common">Staghorn coral</name>
    <dbReference type="NCBI Taxonomy" id="6130"/>
    <lineage>
        <taxon>Eukaryota</taxon>
        <taxon>Metazoa</taxon>
        <taxon>Cnidaria</taxon>
        <taxon>Anthozoa</taxon>
        <taxon>Hexacorallia</taxon>
        <taxon>Scleractinia</taxon>
        <taxon>Astrocoeniina</taxon>
        <taxon>Acroporidae</taxon>
        <taxon>Acropora</taxon>
    </lineage>
</organism>
<dbReference type="Proteomes" id="UP001249851">
    <property type="component" value="Unassembled WGS sequence"/>
</dbReference>
<feature type="domain" description="Biotin-protein ligase N-terminal" evidence="1">
    <location>
        <begin position="65"/>
        <end position="149"/>
    </location>
</feature>
<dbReference type="PANTHER" id="PTHR12835:SF5">
    <property type="entry name" value="BIOTIN--PROTEIN LIGASE"/>
    <property type="match status" value="1"/>
</dbReference>
<evidence type="ECO:0000313" key="2">
    <source>
        <dbReference type="EMBL" id="KAK2550252.1"/>
    </source>
</evidence>
<dbReference type="PANTHER" id="PTHR12835">
    <property type="entry name" value="BIOTIN PROTEIN LIGASE"/>
    <property type="match status" value="1"/>
</dbReference>
<keyword evidence="3" id="KW-1185">Reference proteome</keyword>
<reference evidence="2" key="2">
    <citation type="journal article" date="2023" name="Science">
        <title>Genomic signatures of disease resistance in endangered staghorn corals.</title>
        <authorList>
            <person name="Vollmer S.V."/>
            <person name="Selwyn J.D."/>
            <person name="Despard B.A."/>
            <person name="Roesel C.L."/>
        </authorList>
    </citation>
    <scope>NUCLEOTIDE SEQUENCE</scope>
    <source>
        <strain evidence="2">K2</strain>
    </source>
</reference>
<name>A0AAD9PW32_ACRCE</name>
<accession>A0AAD9PW32</accession>
<keyword evidence="2" id="KW-0436">Ligase</keyword>
<evidence type="ECO:0000259" key="1">
    <source>
        <dbReference type="Pfam" id="PF09825"/>
    </source>
</evidence>
<gene>
    <name evidence="2" type="ORF">P5673_029129</name>
</gene>
<reference evidence="2" key="1">
    <citation type="journal article" date="2023" name="G3 (Bethesda)">
        <title>Whole genome assembly and annotation of the endangered Caribbean coral Acropora cervicornis.</title>
        <authorList>
            <person name="Selwyn J.D."/>
            <person name="Vollmer S.V."/>
        </authorList>
    </citation>
    <scope>NUCLEOTIDE SEQUENCE</scope>
    <source>
        <strain evidence="2">K2</strain>
    </source>
</reference>
<dbReference type="Pfam" id="PF09825">
    <property type="entry name" value="BPL_N"/>
    <property type="match status" value="1"/>
</dbReference>
<comment type="caution">
    <text evidence="2">The sequence shown here is derived from an EMBL/GenBank/DDBJ whole genome shotgun (WGS) entry which is preliminary data.</text>
</comment>